<dbReference type="PANTHER" id="PTHR12526:SF630">
    <property type="entry name" value="GLYCOSYLTRANSFERASE"/>
    <property type="match status" value="1"/>
</dbReference>
<name>A0A7C3CT50_9BACT</name>
<evidence type="ECO:0000313" key="3">
    <source>
        <dbReference type="EMBL" id="HFC97773.1"/>
    </source>
</evidence>
<feature type="domain" description="Glycosyltransferase subfamily 4-like N-terminal" evidence="2">
    <location>
        <begin position="2"/>
        <end position="45"/>
    </location>
</feature>
<dbReference type="AlphaFoldDB" id="A0A7C3CT50"/>
<protein>
    <submittedName>
        <fullName evidence="3">Glycosyltransferase family 1 protein</fullName>
    </submittedName>
</protein>
<sequence>LRIFLRKIHAFIAVSGAVKRDLEAILGKNSGKRRIHVIPNGINTDFWKPAADRGARKKRLGWTETVVITVSRLTKRKRVHLIPRLAREIRSRYGRGVIFLIIGDGPERKNIQALIREYGVEDTVKLLGRRSREEVRAYLQASDIYLSPTIYEAFGIAALEAMACGVPVVANNHGGISEVVEHGVTGLVSYNDEDLRQHLQNLIENEDLRREMGQKARRRAEERFSWRRLIPEIVRVYEDTISSAERRLFMLYLFHQMLRKRVRSCRYL</sequence>
<dbReference type="SUPFAM" id="SSF53756">
    <property type="entry name" value="UDP-Glycosyltransferase/glycogen phosphorylase"/>
    <property type="match status" value="1"/>
</dbReference>
<evidence type="ECO:0000259" key="1">
    <source>
        <dbReference type="Pfam" id="PF00534"/>
    </source>
</evidence>
<dbReference type="Gene3D" id="3.40.50.2000">
    <property type="entry name" value="Glycogen Phosphorylase B"/>
    <property type="match status" value="2"/>
</dbReference>
<dbReference type="InterPro" id="IPR001296">
    <property type="entry name" value="Glyco_trans_1"/>
</dbReference>
<dbReference type="EMBL" id="DRMH01000061">
    <property type="protein sequence ID" value="HFC97773.1"/>
    <property type="molecule type" value="Genomic_DNA"/>
</dbReference>
<gene>
    <name evidence="3" type="ORF">ENJ40_04875</name>
</gene>
<proteinExistence type="predicted"/>
<comment type="caution">
    <text evidence="3">The sequence shown here is derived from an EMBL/GenBank/DDBJ whole genome shotgun (WGS) entry which is preliminary data.</text>
</comment>
<dbReference type="Pfam" id="PF13439">
    <property type="entry name" value="Glyco_transf_4"/>
    <property type="match status" value="1"/>
</dbReference>
<accession>A0A7C3CT50</accession>
<evidence type="ECO:0000259" key="2">
    <source>
        <dbReference type="Pfam" id="PF13439"/>
    </source>
</evidence>
<feature type="domain" description="Glycosyl transferase family 1" evidence="1">
    <location>
        <begin position="62"/>
        <end position="219"/>
    </location>
</feature>
<dbReference type="InterPro" id="IPR028098">
    <property type="entry name" value="Glyco_trans_4-like_N"/>
</dbReference>
<feature type="non-terminal residue" evidence="3">
    <location>
        <position position="1"/>
    </location>
</feature>
<reference evidence="3" key="1">
    <citation type="journal article" date="2020" name="mSystems">
        <title>Genome- and Community-Level Interaction Insights into Carbon Utilization and Element Cycling Functions of Hydrothermarchaeota in Hydrothermal Sediment.</title>
        <authorList>
            <person name="Zhou Z."/>
            <person name="Liu Y."/>
            <person name="Xu W."/>
            <person name="Pan J."/>
            <person name="Luo Z.H."/>
            <person name="Li M."/>
        </authorList>
    </citation>
    <scope>NUCLEOTIDE SEQUENCE [LARGE SCALE GENOMIC DNA]</scope>
    <source>
        <strain evidence="3">HyVt-483</strain>
    </source>
</reference>
<dbReference type="Pfam" id="PF00534">
    <property type="entry name" value="Glycos_transf_1"/>
    <property type="match status" value="1"/>
</dbReference>
<dbReference type="GO" id="GO:0016757">
    <property type="term" value="F:glycosyltransferase activity"/>
    <property type="evidence" value="ECO:0007669"/>
    <property type="project" value="InterPro"/>
</dbReference>
<dbReference type="Proteomes" id="UP000886043">
    <property type="component" value="Unassembled WGS sequence"/>
</dbReference>
<dbReference type="PANTHER" id="PTHR12526">
    <property type="entry name" value="GLYCOSYLTRANSFERASE"/>
    <property type="match status" value="1"/>
</dbReference>
<organism evidence="3">
    <name type="scientific">Thermosulfurimonas dismutans</name>
    <dbReference type="NCBI Taxonomy" id="999894"/>
    <lineage>
        <taxon>Bacteria</taxon>
        <taxon>Pseudomonadati</taxon>
        <taxon>Thermodesulfobacteriota</taxon>
        <taxon>Thermodesulfobacteria</taxon>
        <taxon>Thermodesulfobacteriales</taxon>
        <taxon>Thermodesulfobacteriaceae</taxon>
        <taxon>Thermosulfurimonas</taxon>
    </lineage>
</organism>
<dbReference type="CDD" id="cd03801">
    <property type="entry name" value="GT4_PimA-like"/>
    <property type="match status" value="1"/>
</dbReference>